<sequence length="167" mass="18843">MLMVYLIKCLFMFCSKRRLTPYVYNSIPKGVIELERSEFYTPSAISDFSRVPVLPPYGECESFTYTTDIVMLFNQKRLDRMTRESLIQHFESLAERSPKFASLRDKLSDDQLCSIVKSRYIQSPSELMAYSNYLVTAYGDELASMAPHAIPSGDPAPAGDPASAPAE</sequence>
<accession>A0AAU8B2Q5</accession>
<organism evidence="1">
    <name type="scientific">Dulem virus 223</name>
    <dbReference type="NCBI Taxonomy" id="3145700"/>
    <lineage>
        <taxon>Viruses</taxon>
        <taxon>Monodnaviria</taxon>
        <taxon>Sangervirae</taxon>
        <taxon>Phixviricota</taxon>
        <taxon>Malgrandaviricetes</taxon>
        <taxon>Petitvirales</taxon>
        <taxon>Microviridae</taxon>
        <taxon>Microvirus</taxon>
    </lineage>
</organism>
<proteinExistence type="predicted"/>
<reference evidence="1" key="1">
    <citation type="submission" date="2024-03" db="EMBL/GenBank/DDBJ databases">
        <title>Diverse circular DNA viruses in blood, oral, and fecal samples of captive lemurs.</title>
        <authorList>
            <person name="Paietta E.N."/>
            <person name="Kraberger S."/>
            <person name="Lund M.C."/>
            <person name="Custer J.M."/>
            <person name="Vargas K.M."/>
            <person name="Ehmke E.E."/>
            <person name="Yoder A.D."/>
            <person name="Varsani A."/>
        </authorList>
    </citation>
    <scope>NUCLEOTIDE SEQUENCE</scope>
    <source>
        <strain evidence="1">Duke_24FS_52</strain>
    </source>
</reference>
<protein>
    <submittedName>
        <fullName evidence="1">Internal scaffolding protein</fullName>
    </submittedName>
</protein>
<dbReference type="EMBL" id="PP511535">
    <property type="protein sequence ID" value="XCD05245.1"/>
    <property type="molecule type" value="Genomic_DNA"/>
</dbReference>
<name>A0AAU8B2Q5_9VIRU</name>
<evidence type="ECO:0000313" key="1">
    <source>
        <dbReference type="EMBL" id="XCD05245.1"/>
    </source>
</evidence>